<name>J7L2R0_NOCAA</name>
<protein>
    <submittedName>
        <fullName evidence="1">Uncharacterized protein</fullName>
    </submittedName>
</protein>
<organism evidence="1 2">
    <name type="scientific">Nocardiopsis alba (strain ATCC BAA-2165 / BE74)</name>
    <dbReference type="NCBI Taxonomy" id="1205910"/>
    <lineage>
        <taxon>Bacteria</taxon>
        <taxon>Bacillati</taxon>
        <taxon>Actinomycetota</taxon>
        <taxon>Actinomycetes</taxon>
        <taxon>Streptosporangiales</taxon>
        <taxon>Nocardiopsidaceae</taxon>
        <taxon>Nocardiopsis</taxon>
    </lineage>
</organism>
<proteinExistence type="predicted"/>
<reference evidence="2" key="2">
    <citation type="submission" date="2012-08" db="EMBL/GenBank/DDBJ databases">
        <title>Whole-genome sequence of Nocardiopsis alba strain ATCC BAA-2165 associated with honeybees.</title>
        <authorList>
            <person name="Qiao J."/>
            <person name="Chen L."/>
            <person name="Li Y."/>
            <person name="Wang J."/>
            <person name="Zhang W."/>
            <person name="Chen S."/>
        </authorList>
    </citation>
    <scope>NUCLEOTIDE SEQUENCE [LARGE SCALE GENOMIC DNA]</scope>
    <source>
        <strain evidence="2">ATCC BAA-2165 / BE74</strain>
    </source>
</reference>
<evidence type="ECO:0000313" key="1">
    <source>
        <dbReference type="EMBL" id="AFR05700.1"/>
    </source>
</evidence>
<accession>J7L2R0</accession>
<sequence length="43" mass="4596">MARDDLLMPTGVGDRLCSGGQDFGSSFATAMVFFLRVEPPLSC</sequence>
<dbReference type="HOGENOM" id="CLU_3236700_0_0_11"/>
<gene>
    <name evidence="1" type="ordered locus">B005_5534</name>
</gene>
<dbReference type="STRING" id="1205910.B005_5534"/>
<dbReference type="AlphaFoldDB" id="J7L2R0"/>
<dbReference type="EMBL" id="CP003788">
    <property type="protein sequence ID" value="AFR05700.1"/>
    <property type="molecule type" value="Genomic_DNA"/>
</dbReference>
<dbReference type="Proteomes" id="UP000003779">
    <property type="component" value="Chromosome"/>
</dbReference>
<evidence type="ECO:0000313" key="2">
    <source>
        <dbReference type="Proteomes" id="UP000003779"/>
    </source>
</evidence>
<dbReference type="KEGG" id="nal:B005_5534"/>
<reference evidence="1 2" key="1">
    <citation type="journal article" date="2012" name="J. Bacteriol.">
        <title>Whole-Genome Sequence of Nocardiopsis alba Strain ATCC BAA-2165, Associated with Honeybees.</title>
        <authorList>
            <person name="Qiao J."/>
            <person name="Chen L."/>
            <person name="Li Y."/>
            <person name="Wang J."/>
            <person name="Zhang W."/>
            <person name="Chen S."/>
        </authorList>
    </citation>
    <scope>NUCLEOTIDE SEQUENCE [LARGE SCALE GENOMIC DNA]</scope>
    <source>
        <strain evidence="2">ATCC BAA-2165 / BE74</strain>
    </source>
</reference>